<keyword evidence="4" id="KW-1185">Reference proteome</keyword>
<dbReference type="SUPFAM" id="SSF52200">
    <property type="entry name" value="Toll/Interleukin receptor TIR domain"/>
    <property type="match status" value="1"/>
</dbReference>
<dbReference type="PANTHER" id="PTHR32009:SF81">
    <property type="entry name" value="TIR DOMAIN-CONTAINING PROTEIN"/>
    <property type="match status" value="1"/>
</dbReference>
<gene>
    <name evidence="3" type="ORF">EUTSA_v10001159mg</name>
</gene>
<dbReference type="EMBL" id="KI517465">
    <property type="protein sequence ID" value="ESQ39581.1"/>
    <property type="molecule type" value="Genomic_DNA"/>
</dbReference>
<dbReference type="OMA" id="ISILWLE"/>
<dbReference type="FunFam" id="3.40.50.10140:FF:000007">
    <property type="entry name" value="Disease resistance protein (TIR-NBS-LRR class)"/>
    <property type="match status" value="1"/>
</dbReference>
<sequence>MEVNSHHQSSLQEPPQVFISFRGEELRCGFVSHLVEAFQRHHINVFIDTLERKGEDLTNLFVRIEESTIALVIFSKRYTESNWCLDELVKIKERADQGLLKVIPIFFNVEPVTVKQLRGTFGDQFRYREWKYRSDKLRIKRWKEALASVSSKIGLIFDKKRVFLSNPISILWLETRTREDRRRYNRVK</sequence>
<evidence type="ECO:0000259" key="2">
    <source>
        <dbReference type="PROSITE" id="PS50104"/>
    </source>
</evidence>
<dbReference type="GO" id="GO:0007165">
    <property type="term" value="P:signal transduction"/>
    <property type="evidence" value="ECO:0007669"/>
    <property type="project" value="InterPro"/>
</dbReference>
<name>V4N2Z6_EUTSA</name>
<feature type="domain" description="TIR" evidence="2">
    <location>
        <begin position="13"/>
        <end position="150"/>
    </location>
</feature>
<dbReference type="InterPro" id="IPR035897">
    <property type="entry name" value="Toll_tir_struct_dom_sf"/>
</dbReference>
<evidence type="ECO:0000313" key="3">
    <source>
        <dbReference type="EMBL" id="ESQ39581.1"/>
    </source>
</evidence>
<dbReference type="eggNOG" id="ENOG502R78C">
    <property type="taxonomic scope" value="Eukaryota"/>
</dbReference>
<reference evidence="3 4" key="1">
    <citation type="journal article" date="2013" name="Front. Plant Sci.">
        <title>The Reference Genome of the Halophytic Plant Eutrema salsugineum.</title>
        <authorList>
            <person name="Yang R."/>
            <person name="Jarvis D.E."/>
            <person name="Chen H."/>
            <person name="Beilstein M.A."/>
            <person name="Grimwood J."/>
            <person name="Jenkins J."/>
            <person name="Shu S."/>
            <person name="Prochnik S."/>
            <person name="Xin M."/>
            <person name="Ma C."/>
            <person name="Schmutz J."/>
            <person name="Wing R.A."/>
            <person name="Mitchell-Olds T."/>
            <person name="Schumaker K.S."/>
            <person name="Wang X."/>
        </authorList>
    </citation>
    <scope>NUCLEOTIDE SEQUENCE [LARGE SCALE GENOMIC DNA]</scope>
</reference>
<dbReference type="PROSITE" id="PS50104">
    <property type="entry name" value="TIR"/>
    <property type="match status" value="1"/>
</dbReference>
<organism evidence="3 4">
    <name type="scientific">Eutrema salsugineum</name>
    <name type="common">Saltwater cress</name>
    <name type="synonym">Sisymbrium salsugineum</name>
    <dbReference type="NCBI Taxonomy" id="72664"/>
    <lineage>
        <taxon>Eukaryota</taxon>
        <taxon>Viridiplantae</taxon>
        <taxon>Streptophyta</taxon>
        <taxon>Embryophyta</taxon>
        <taxon>Tracheophyta</taxon>
        <taxon>Spermatophyta</taxon>
        <taxon>Magnoliopsida</taxon>
        <taxon>eudicotyledons</taxon>
        <taxon>Gunneridae</taxon>
        <taxon>Pentapetalae</taxon>
        <taxon>rosids</taxon>
        <taxon>malvids</taxon>
        <taxon>Brassicales</taxon>
        <taxon>Brassicaceae</taxon>
        <taxon>Eutremeae</taxon>
        <taxon>Eutrema</taxon>
    </lineage>
</organism>
<evidence type="ECO:0000313" key="4">
    <source>
        <dbReference type="Proteomes" id="UP000030689"/>
    </source>
</evidence>
<dbReference type="Gene3D" id="3.40.50.10140">
    <property type="entry name" value="Toll/interleukin-1 receptor homology (TIR) domain"/>
    <property type="match status" value="1"/>
</dbReference>
<dbReference type="Proteomes" id="UP000030689">
    <property type="component" value="Unassembled WGS sequence"/>
</dbReference>
<dbReference type="KEGG" id="eus:EUTSA_v10001159mg"/>
<dbReference type="Pfam" id="PF01582">
    <property type="entry name" value="TIR"/>
    <property type="match status" value="1"/>
</dbReference>
<dbReference type="SMART" id="SM00255">
    <property type="entry name" value="TIR"/>
    <property type="match status" value="1"/>
</dbReference>
<accession>V4N2Z6</accession>
<dbReference type="PANTHER" id="PTHR32009">
    <property type="entry name" value="TMV RESISTANCE PROTEIN N-LIKE"/>
    <property type="match status" value="1"/>
</dbReference>
<dbReference type="Gramene" id="ESQ39581">
    <property type="protein sequence ID" value="ESQ39581"/>
    <property type="gene ID" value="EUTSA_v10001159mg"/>
</dbReference>
<dbReference type="InterPro" id="IPR000157">
    <property type="entry name" value="TIR_dom"/>
</dbReference>
<keyword evidence="1" id="KW-0520">NAD</keyword>
<evidence type="ECO:0000256" key="1">
    <source>
        <dbReference type="ARBA" id="ARBA00023027"/>
    </source>
</evidence>
<protein>
    <recommendedName>
        <fullName evidence="2">TIR domain-containing protein</fullName>
    </recommendedName>
</protein>
<proteinExistence type="predicted"/>
<dbReference type="AlphaFoldDB" id="V4N2Z6"/>